<name>A0A2P2NBB5_RHIMU</name>
<proteinExistence type="predicted"/>
<dbReference type="AlphaFoldDB" id="A0A2P2NBB5"/>
<protein>
    <submittedName>
        <fullName evidence="1">Uncharacterized protein</fullName>
    </submittedName>
</protein>
<dbReference type="EMBL" id="GGEC01059284">
    <property type="protein sequence ID" value="MBX39768.1"/>
    <property type="molecule type" value="Transcribed_RNA"/>
</dbReference>
<organism evidence="1">
    <name type="scientific">Rhizophora mucronata</name>
    <name type="common">Asiatic mangrove</name>
    <dbReference type="NCBI Taxonomy" id="61149"/>
    <lineage>
        <taxon>Eukaryota</taxon>
        <taxon>Viridiplantae</taxon>
        <taxon>Streptophyta</taxon>
        <taxon>Embryophyta</taxon>
        <taxon>Tracheophyta</taxon>
        <taxon>Spermatophyta</taxon>
        <taxon>Magnoliopsida</taxon>
        <taxon>eudicotyledons</taxon>
        <taxon>Gunneridae</taxon>
        <taxon>Pentapetalae</taxon>
        <taxon>rosids</taxon>
        <taxon>fabids</taxon>
        <taxon>Malpighiales</taxon>
        <taxon>Rhizophoraceae</taxon>
        <taxon>Rhizophora</taxon>
    </lineage>
</organism>
<reference evidence="1" key="1">
    <citation type="submission" date="2018-02" db="EMBL/GenBank/DDBJ databases">
        <title>Rhizophora mucronata_Transcriptome.</title>
        <authorList>
            <person name="Meera S.P."/>
            <person name="Sreeshan A."/>
            <person name="Augustine A."/>
        </authorList>
    </citation>
    <scope>NUCLEOTIDE SEQUENCE</scope>
    <source>
        <tissue evidence="1">Leaf</tissue>
    </source>
</reference>
<sequence length="29" mass="3291">MPIFKCRITTQACTCKRVSQCTRLSCRGV</sequence>
<accession>A0A2P2NBB5</accession>
<evidence type="ECO:0000313" key="1">
    <source>
        <dbReference type="EMBL" id="MBX39768.1"/>
    </source>
</evidence>